<sequence>MTVKVSIRRILSENFFQKNTTFENLDDLFSKAGITIFSLEDDKALSENKYFNLFIKNNTLYRDFNDMKGKAITFSMFQNLR</sequence>
<dbReference type="Proteomes" id="UP000185674">
    <property type="component" value="Chromosome"/>
</dbReference>
<evidence type="ECO:0000313" key="1">
    <source>
        <dbReference type="EMBL" id="APV37504.1"/>
    </source>
</evidence>
<dbReference type="KEGG" id="asol:BEN76_04170"/>
<accession>A0A1P8EMQ9</accession>
<dbReference type="EMBL" id="CP016896">
    <property type="protein sequence ID" value="APV37504.1"/>
    <property type="molecule type" value="Genomic_DNA"/>
</dbReference>
<dbReference type="AlphaFoldDB" id="A0A1P8EMQ9"/>
<organism evidence="1 2">
    <name type="scientific">Acinetobacter soli</name>
    <dbReference type="NCBI Taxonomy" id="487316"/>
    <lineage>
        <taxon>Bacteria</taxon>
        <taxon>Pseudomonadati</taxon>
        <taxon>Pseudomonadota</taxon>
        <taxon>Gammaproteobacteria</taxon>
        <taxon>Moraxellales</taxon>
        <taxon>Moraxellaceae</taxon>
        <taxon>Acinetobacter</taxon>
    </lineage>
</organism>
<gene>
    <name evidence="1" type="ORF">BEN76_04170</name>
</gene>
<dbReference type="RefSeq" id="WP_004947783.1">
    <property type="nucleotide sequence ID" value="NZ_BHGF01000031.1"/>
</dbReference>
<proteinExistence type="predicted"/>
<name>A0A1P8EMQ9_9GAMM</name>
<protein>
    <submittedName>
        <fullName evidence="1">Uncharacterized protein</fullName>
    </submittedName>
</protein>
<reference evidence="1 2" key="1">
    <citation type="submission" date="2016-08" db="EMBL/GenBank/DDBJ databases">
        <title>Complete genome sequence of Acinetobacter baylyi strain GFJ2.</title>
        <authorList>
            <person name="Tabata M."/>
            <person name="Kuboki S."/>
            <person name="Gibu N."/>
            <person name="Kinouchi Y."/>
            <person name="Vangnai A."/>
            <person name="Kasai D."/>
            <person name="Fukuda M."/>
        </authorList>
    </citation>
    <scope>NUCLEOTIDE SEQUENCE [LARGE SCALE GENOMIC DNA]</scope>
    <source>
        <strain evidence="1 2">GFJ2</strain>
    </source>
</reference>
<evidence type="ECO:0000313" key="2">
    <source>
        <dbReference type="Proteomes" id="UP000185674"/>
    </source>
</evidence>